<feature type="compositionally biased region" description="Basic and acidic residues" evidence="1">
    <location>
        <begin position="441"/>
        <end position="459"/>
    </location>
</feature>
<dbReference type="KEGG" id="rsz:108828324"/>
<gene>
    <name evidence="3" type="primary">LOC108828324</name>
</gene>
<name>A0A6J0LBM7_RAPSA</name>
<feature type="region of interest" description="Disordered" evidence="1">
    <location>
        <begin position="168"/>
        <end position="245"/>
    </location>
</feature>
<dbReference type="AlphaFoldDB" id="A0A6J0LBM7"/>
<feature type="compositionally biased region" description="Polar residues" evidence="1">
    <location>
        <begin position="54"/>
        <end position="68"/>
    </location>
</feature>
<reference evidence="3" key="2">
    <citation type="submission" date="2025-08" db="UniProtKB">
        <authorList>
            <consortium name="RefSeq"/>
        </authorList>
    </citation>
    <scope>IDENTIFICATION</scope>
    <source>
        <tissue evidence="3">Leaf</tissue>
    </source>
</reference>
<feature type="region of interest" description="Disordered" evidence="1">
    <location>
        <begin position="1"/>
        <end position="68"/>
    </location>
</feature>
<dbReference type="RefSeq" id="XP_018457482.1">
    <property type="nucleotide sequence ID" value="XM_018601980.2"/>
</dbReference>
<dbReference type="GeneID" id="108828324"/>
<feature type="region of interest" description="Disordered" evidence="1">
    <location>
        <begin position="393"/>
        <end position="459"/>
    </location>
</feature>
<feature type="region of interest" description="Disordered" evidence="1">
    <location>
        <begin position="319"/>
        <end position="360"/>
    </location>
</feature>
<feature type="compositionally biased region" description="Polar residues" evidence="1">
    <location>
        <begin position="329"/>
        <end position="360"/>
    </location>
</feature>
<proteinExistence type="predicted"/>
<reference evidence="2" key="1">
    <citation type="journal article" date="2019" name="Database">
        <title>The radish genome database (RadishGD): an integrated information resource for radish genomics.</title>
        <authorList>
            <person name="Yu H.J."/>
            <person name="Baek S."/>
            <person name="Lee Y.J."/>
            <person name="Cho A."/>
            <person name="Mun J.H."/>
        </authorList>
    </citation>
    <scope>NUCLEOTIDE SEQUENCE [LARGE SCALE GENOMIC DNA]</scope>
    <source>
        <strain evidence="2">cv. WK10039</strain>
    </source>
</reference>
<keyword evidence="2" id="KW-1185">Reference proteome</keyword>
<evidence type="ECO:0000313" key="3">
    <source>
        <dbReference type="RefSeq" id="XP_018457482.1"/>
    </source>
</evidence>
<sequence length="459" mass="50539">MAGKEEDVNEEGMLGGLREMVQQLQEMISQDEVESNLNEKKDVGQGGENKLNSDETSNEQQGTSDHQLAGLSTTYNVLVAYKQSDVANLETRNVPVSSGEAVSSLSVPSSELASKYNLPDDEQVTNPVDYSSSDYDAIRDQLSQLSIENDDDSDDASLKQYVSKIDSASSDHLEAEQAQYGTHEHAPVNPTQAPPKPRLQRQNAMPRQRHTRELDPGYSASYLNQSMPTRDSITSASSHGRRPPISMTKALTTATDFVPQRNQQAMNPHYSQRQVLSGQYGNIMNEDYNNMPPSAAAFQQHGGSNMAYNGNITNSPYLPPAAAAAPQQLGGSTNNTSAHYGNIIPEQNESNNYNMPPQSAASHAAPYAYGSVNIFGTYSSSDDVADSRFGYEGGVSRNHLPPIQQRQSTGDSNVWRPSPRRIQRQQQLRSDFFASLNQQNDRSDPSDQTQERSWPKRDN</sequence>
<dbReference type="OrthoDB" id="1076498at2759"/>
<protein>
    <submittedName>
        <fullName evidence="3">Uncharacterized protein LOC108828324 isoform X1</fullName>
    </submittedName>
</protein>
<dbReference type="Proteomes" id="UP000504610">
    <property type="component" value="Chromosome 9"/>
</dbReference>
<feature type="compositionally biased region" description="Polar residues" evidence="1">
    <location>
        <begin position="221"/>
        <end position="238"/>
    </location>
</feature>
<evidence type="ECO:0000256" key="1">
    <source>
        <dbReference type="SAM" id="MobiDB-lite"/>
    </source>
</evidence>
<accession>A0A6J0LBM7</accession>
<organism evidence="2 3">
    <name type="scientific">Raphanus sativus</name>
    <name type="common">Radish</name>
    <name type="synonym">Raphanus raphanistrum var. sativus</name>
    <dbReference type="NCBI Taxonomy" id="3726"/>
    <lineage>
        <taxon>Eukaryota</taxon>
        <taxon>Viridiplantae</taxon>
        <taxon>Streptophyta</taxon>
        <taxon>Embryophyta</taxon>
        <taxon>Tracheophyta</taxon>
        <taxon>Spermatophyta</taxon>
        <taxon>Magnoliopsida</taxon>
        <taxon>eudicotyledons</taxon>
        <taxon>Gunneridae</taxon>
        <taxon>Pentapetalae</taxon>
        <taxon>rosids</taxon>
        <taxon>malvids</taxon>
        <taxon>Brassicales</taxon>
        <taxon>Brassicaceae</taxon>
        <taxon>Brassiceae</taxon>
        <taxon>Raphanus</taxon>
    </lineage>
</organism>
<evidence type="ECO:0000313" key="2">
    <source>
        <dbReference type="Proteomes" id="UP000504610"/>
    </source>
</evidence>